<keyword evidence="3" id="KW-1185">Reference proteome</keyword>
<sequence>MKTAGISTNILNKSLLADNGPVRGDGWRFGRAGSGGPSNRCGGGEGGGGGNDRRVYDRHRGGGVTARNGYGEL</sequence>
<reference evidence="3" key="1">
    <citation type="submission" date="2010-08" db="EMBL/GenBank/DDBJ databases">
        <authorList>
            <consortium name="Caenorhabditis japonica Sequencing Consortium"/>
            <person name="Wilson R.K."/>
        </authorList>
    </citation>
    <scope>NUCLEOTIDE SEQUENCE [LARGE SCALE GENOMIC DNA]</scope>
    <source>
        <strain evidence="3">DF5081</strain>
    </source>
</reference>
<feature type="region of interest" description="Disordered" evidence="1">
    <location>
        <begin position="27"/>
        <end position="73"/>
    </location>
</feature>
<evidence type="ECO:0000313" key="3">
    <source>
        <dbReference type="Proteomes" id="UP000005237"/>
    </source>
</evidence>
<reference evidence="2" key="2">
    <citation type="submission" date="2022-06" db="UniProtKB">
        <authorList>
            <consortium name="EnsemblMetazoa"/>
        </authorList>
    </citation>
    <scope>IDENTIFICATION</scope>
    <source>
        <strain evidence="2">DF5081</strain>
    </source>
</reference>
<evidence type="ECO:0000256" key="1">
    <source>
        <dbReference type="SAM" id="MobiDB-lite"/>
    </source>
</evidence>
<proteinExistence type="predicted"/>
<feature type="compositionally biased region" description="Basic and acidic residues" evidence="1">
    <location>
        <begin position="51"/>
        <end position="60"/>
    </location>
</feature>
<protein>
    <submittedName>
        <fullName evidence="2">Uncharacterized protein</fullName>
    </submittedName>
</protein>
<name>A0A8R1IZS7_CAEJA</name>
<feature type="compositionally biased region" description="Gly residues" evidence="1">
    <location>
        <begin position="32"/>
        <end position="50"/>
    </location>
</feature>
<dbReference type="EnsemblMetazoa" id="CJA41686.1">
    <property type="protein sequence ID" value="CJA41686.1"/>
    <property type="gene ID" value="WBGene00217534"/>
</dbReference>
<organism evidence="2 3">
    <name type="scientific">Caenorhabditis japonica</name>
    <dbReference type="NCBI Taxonomy" id="281687"/>
    <lineage>
        <taxon>Eukaryota</taxon>
        <taxon>Metazoa</taxon>
        <taxon>Ecdysozoa</taxon>
        <taxon>Nematoda</taxon>
        <taxon>Chromadorea</taxon>
        <taxon>Rhabditida</taxon>
        <taxon>Rhabditina</taxon>
        <taxon>Rhabditomorpha</taxon>
        <taxon>Rhabditoidea</taxon>
        <taxon>Rhabditidae</taxon>
        <taxon>Peloderinae</taxon>
        <taxon>Caenorhabditis</taxon>
    </lineage>
</organism>
<dbReference type="Proteomes" id="UP000005237">
    <property type="component" value="Unassembled WGS sequence"/>
</dbReference>
<dbReference type="AlphaFoldDB" id="A0A8R1IZS7"/>
<evidence type="ECO:0000313" key="2">
    <source>
        <dbReference type="EnsemblMetazoa" id="CJA41686.1"/>
    </source>
</evidence>
<accession>A0A8R1IZS7</accession>